<evidence type="ECO:0008006" key="4">
    <source>
        <dbReference type="Google" id="ProtNLM"/>
    </source>
</evidence>
<protein>
    <recommendedName>
        <fullName evidence="4">Transmembrane protein</fullName>
    </recommendedName>
</protein>
<dbReference type="EMBL" id="CAJJDM010000127">
    <property type="protein sequence ID" value="CAD8104637.1"/>
    <property type="molecule type" value="Genomic_DNA"/>
</dbReference>
<organism evidence="2 3">
    <name type="scientific">Paramecium primaurelia</name>
    <dbReference type="NCBI Taxonomy" id="5886"/>
    <lineage>
        <taxon>Eukaryota</taxon>
        <taxon>Sar</taxon>
        <taxon>Alveolata</taxon>
        <taxon>Ciliophora</taxon>
        <taxon>Intramacronucleata</taxon>
        <taxon>Oligohymenophorea</taxon>
        <taxon>Peniculida</taxon>
        <taxon>Parameciidae</taxon>
        <taxon>Paramecium</taxon>
    </lineage>
</organism>
<accession>A0A8S1PMU6</accession>
<keyword evidence="1" id="KW-0472">Membrane</keyword>
<gene>
    <name evidence="2" type="ORF">PPRIM_AZ9-3.1.T1240107</name>
</gene>
<feature type="transmembrane region" description="Helical" evidence="1">
    <location>
        <begin position="6"/>
        <end position="23"/>
    </location>
</feature>
<name>A0A8S1PMU6_PARPR</name>
<evidence type="ECO:0000256" key="1">
    <source>
        <dbReference type="SAM" id="Phobius"/>
    </source>
</evidence>
<evidence type="ECO:0000313" key="2">
    <source>
        <dbReference type="EMBL" id="CAD8104637.1"/>
    </source>
</evidence>
<proteinExistence type="predicted"/>
<evidence type="ECO:0000313" key="3">
    <source>
        <dbReference type="Proteomes" id="UP000688137"/>
    </source>
</evidence>
<keyword evidence="1" id="KW-1133">Transmembrane helix</keyword>
<keyword evidence="1" id="KW-0812">Transmembrane</keyword>
<reference evidence="2" key="1">
    <citation type="submission" date="2021-01" db="EMBL/GenBank/DDBJ databases">
        <authorList>
            <consortium name="Genoscope - CEA"/>
            <person name="William W."/>
        </authorList>
    </citation>
    <scope>NUCLEOTIDE SEQUENCE</scope>
</reference>
<sequence>MNYHSIIIVLLYIMLSNLALILYENSFQNKKILIQVAVPDLCISQLYPLLQYQLFMMLVKYQLLKKSIQLAGLFQFSSYFLYLQLVFLLKQFYEDMKERYQSIKEYLKKKKEQVQG</sequence>
<dbReference type="Proteomes" id="UP000688137">
    <property type="component" value="Unassembled WGS sequence"/>
</dbReference>
<comment type="caution">
    <text evidence="2">The sequence shown here is derived from an EMBL/GenBank/DDBJ whole genome shotgun (WGS) entry which is preliminary data.</text>
</comment>
<keyword evidence="3" id="KW-1185">Reference proteome</keyword>
<feature type="transmembrane region" description="Helical" evidence="1">
    <location>
        <begin position="70"/>
        <end position="89"/>
    </location>
</feature>
<dbReference type="AlphaFoldDB" id="A0A8S1PMU6"/>